<dbReference type="PANTHER" id="PTHR31896:SF64">
    <property type="entry name" value="TRICHOTHECENE 3-O-ACETYLTRANSFERASE"/>
    <property type="match status" value="1"/>
</dbReference>
<evidence type="ECO:0000313" key="4">
    <source>
        <dbReference type="EMBL" id="RLL94323.1"/>
    </source>
</evidence>
<gene>
    <name evidence="4" type="ORF">CFD26_102536</name>
</gene>
<keyword evidence="5" id="KW-1185">Reference proteome</keyword>
<dbReference type="InterPro" id="IPR023213">
    <property type="entry name" value="CAT-like_dom_sf"/>
</dbReference>
<reference evidence="4 5" key="1">
    <citation type="submission" date="2018-08" db="EMBL/GenBank/DDBJ databases">
        <title>Draft genome sequences of two Aspergillus turcosus clinical strains isolated from bronchoalveolar lavage fluid: one azole-susceptible and the other azole-resistant.</title>
        <authorList>
            <person name="Parent-Michaud M."/>
            <person name="Dufresne P.J."/>
            <person name="Fournier E."/>
            <person name="Martineau C."/>
            <person name="Moreira S."/>
            <person name="Perkins V."/>
            <person name="De Repentigny L."/>
            <person name="Dufresne S.F."/>
        </authorList>
    </citation>
    <scope>NUCLEOTIDE SEQUENCE [LARGE SCALE GENOMIC DNA]</scope>
    <source>
        <strain evidence="4">HMR AF 1038</strain>
    </source>
</reference>
<keyword evidence="2" id="KW-0012">Acyltransferase</keyword>
<evidence type="ECO:0000256" key="2">
    <source>
        <dbReference type="ARBA" id="ARBA00023315"/>
    </source>
</evidence>
<evidence type="ECO:0000259" key="3">
    <source>
        <dbReference type="Pfam" id="PF22664"/>
    </source>
</evidence>
<dbReference type="Pfam" id="PF22664">
    <property type="entry name" value="TRI-like_N"/>
    <property type="match status" value="1"/>
</dbReference>
<organism evidence="4 5">
    <name type="scientific">Aspergillus turcosus</name>
    <dbReference type="NCBI Taxonomy" id="1245748"/>
    <lineage>
        <taxon>Eukaryota</taxon>
        <taxon>Fungi</taxon>
        <taxon>Dikarya</taxon>
        <taxon>Ascomycota</taxon>
        <taxon>Pezizomycotina</taxon>
        <taxon>Eurotiomycetes</taxon>
        <taxon>Eurotiomycetidae</taxon>
        <taxon>Eurotiales</taxon>
        <taxon>Aspergillaceae</taxon>
        <taxon>Aspergillus</taxon>
        <taxon>Aspergillus subgen. Fumigati</taxon>
    </lineage>
</organism>
<dbReference type="OrthoDB" id="1862401at2759"/>
<accession>A0A229YK77</accession>
<name>A0A229YK77_9EURO</name>
<dbReference type="EMBL" id="NIDN02000213">
    <property type="protein sequence ID" value="RLL94323.1"/>
    <property type="molecule type" value="Genomic_DNA"/>
</dbReference>
<proteinExistence type="predicted"/>
<dbReference type="STRING" id="1245748.A0A229YK77"/>
<dbReference type="InterPro" id="IPR054710">
    <property type="entry name" value="Tri101-like_N"/>
</dbReference>
<dbReference type="InterPro" id="IPR051283">
    <property type="entry name" value="Sec_Metabolite_Acyltrans"/>
</dbReference>
<evidence type="ECO:0000256" key="1">
    <source>
        <dbReference type="ARBA" id="ARBA00022679"/>
    </source>
</evidence>
<feature type="domain" description="Trichothecene 3-O-acetyltransferase-like N-terminal" evidence="3">
    <location>
        <begin position="27"/>
        <end position="181"/>
    </location>
</feature>
<evidence type="ECO:0000313" key="5">
    <source>
        <dbReference type="Proteomes" id="UP000215289"/>
    </source>
</evidence>
<keyword evidence="1" id="KW-0808">Transferase</keyword>
<dbReference type="GO" id="GO:0016746">
    <property type="term" value="F:acyltransferase activity"/>
    <property type="evidence" value="ECO:0007669"/>
    <property type="project" value="UniProtKB-KW"/>
</dbReference>
<dbReference type="Proteomes" id="UP000215289">
    <property type="component" value="Unassembled WGS sequence"/>
</dbReference>
<protein>
    <recommendedName>
        <fullName evidence="3">Trichothecene 3-O-acetyltransferase-like N-terminal domain-containing protein</fullName>
    </recommendedName>
</protein>
<dbReference type="PANTHER" id="PTHR31896">
    <property type="entry name" value="FAMILY REGULATORY PROTEIN, PUTATIVE (AFU_ORTHOLOGUE AFUA_3G14730)-RELATED"/>
    <property type="match status" value="1"/>
</dbReference>
<dbReference type="Gene3D" id="3.30.559.10">
    <property type="entry name" value="Chloramphenicol acetyltransferase-like domain"/>
    <property type="match status" value="2"/>
</dbReference>
<comment type="caution">
    <text evidence="4">The sequence shown here is derived from an EMBL/GenBank/DDBJ whole genome shotgun (WGS) entry which is preliminary data.</text>
</comment>
<sequence>MLVTTTTISNQDDLAVDILANQPLLKLYTQICLCYPVADASSYPAIINTLTGALERLSASFPWVAGQIVNEGASEGNTGVFKIKPLDRVPRLVVKDLRDDPSIPTMDALRQSNFPSSMLDESVVAPRKTIPLPDEPNDSDPVFIMQATFITGGLLLAFVGHHMAMDMTGQGHLMRLLSKACHNEPFSEQELSTVNLARHNLIPLLDDSYQPGPEVARQILKPLPAPTTCNDNSDEGGHPPRKCTWTLFSFSPSVLAELKSLCIKTATSDFVSTDDAICAFIWQAVARARLPRLDSRAESTFGRAVDVRSYLNVPKTYPGLFQNMTYNTLTLQKLIEEPLGVIASQLRSSLDPEALAYHTRALATCFARTPDKSIFSFGASFDPSRDMMLSSWAKVNCYELDFNLGLGTPECVRRPRFVPVEGLMYLLPKAFDGGIALMVCLRDEDLERLKSDEEFVKLGKHIG</sequence>
<dbReference type="AlphaFoldDB" id="A0A229YK77"/>